<comment type="caution">
    <text evidence="1">The sequence shown here is derived from an EMBL/GenBank/DDBJ whole genome shotgun (WGS) entry which is preliminary data.</text>
</comment>
<name>A0A1V9ZVF6_9STRA</name>
<reference evidence="1 2" key="1">
    <citation type="journal article" date="2014" name="Genome Biol. Evol.">
        <title>The secreted proteins of Achlya hypogyna and Thraustotheca clavata identify the ancestral oomycete secretome and reveal gene acquisitions by horizontal gene transfer.</title>
        <authorList>
            <person name="Misner I."/>
            <person name="Blouin N."/>
            <person name="Leonard G."/>
            <person name="Richards T.A."/>
            <person name="Lane C.E."/>
        </authorList>
    </citation>
    <scope>NUCLEOTIDE SEQUENCE [LARGE SCALE GENOMIC DNA]</scope>
    <source>
        <strain evidence="1 2">ATCC 34112</strain>
    </source>
</reference>
<sequence>MSKFTLGVGWLNLWSYNFMFKKVWSVSRRYVNPWRQNELGLSPVESLWGIMGLIYADENIPVLISSSKLFCGPKRIVPPEYDPNKVHVLGPVFPASSYLPENVSSFIT</sequence>
<dbReference type="AlphaFoldDB" id="A0A1V9ZVF6"/>
<dbReference type="EMBL" id="JNBS01001303">
    <property type="protein sequence ID" value="OQS01988.1"/>
    <property type="molecule type" value="Genomic_DNA"/>
</dbReference>
<dbReference type="Gene3D" id="3.40.50.2000">
    <property type="entry name" value="Glycogen Phosphorylase B"/>
    <property type="match status" value="1"/>
</dbReference>
<gene>
    <name evidence="1" type="ORF">THRCLA_21539</name>
</gene>
<proteinExistence type="predicted"/>
<evidence type="ECO:0000313" key="1">
    <source>
        <dbReference type="EMBL" id="OQS01988.1"/>
    </source>
</evidence>
<organism evidence="1 2">
    <name type="scientific">Thraustotheca clavata</name>
    <dbReference type="NCBI Taxonomy" id="74557"/>
    <lineage>
        <taxon>Eukaryota</taxon>
        <taxon>Sar</taxon>
        <taxon>Stramenopiles</taxon>
        <taxon>Oomycota</taxon>
        <taxon>Saprolegniomycetes</taxon>
        <taxon>Saprolegniales</taxon>
        <taxon>Achlyaceae</taxon>
        <taxon>Thraustotheca</taxon>
    </lineage>
</organism>
<dbReference type="Proteomes" id="UP000243217">
    <property type="component" value="Unassembled WGS sequence"/>
</dbReference>
<accession>A0A1V9ZVF6</accession>
<evidence type="ECO:0000313" key="2">
    <source>
        <dbReference type="Proteomes" id="UP000243217"/>
    </source>
</evidence>
<keyword evidence="2" id="KW-1185">Reference proteome</keyword>
<protein>
    <submittedName>
        <fullName evidence="1">Uncharacterized protein</fullName>
    </submittedName>
</protein>